<accession>A0A3A3H382</accession>
<dbReference type="PANTHER" id="PTHR33594:SF1">
    <property type="entry name" value="HD_PDEASE DOMAIN-CONTAINING PROTEIN"/>
    <property type="match status" value="1"/>
</dbReference>
<dbReference type="SMART" id="SM00471">
    <property type="entry name" value="HDc"/>
    <property type="match status" value="1"/>
</dbReference>
<reference evidence="2 3" key="1">
    <citation type="submission" date="2018-09" db="EMBL/GenBank/DDBJ databases">
        <title>Paenibacillus SK2017-BO5.</title>
        <authorList>
            <person name="Piskunova J.V."/>
            <person name="Dubiley S.A."/>
            <person name="Severinov K.V."/>
        </authorList>
    </citation>
    <scope>NUCLEOTIDE SEQUENCE [LARGE SCALE GENOMIC DNA]</scope>
    <source>
        <strain evidence="2 3">BO5</strain>
    </source>
</reference>
<dbReference type="EMBL" id="QYZD01000010">
    <property type="protein sequence ID" value="RJG23596.1"/>
    <property type="molecule type" value="Genomic_DNA"/>
</dbReference>
<dbReference type="InterPro" id="IPR003607">
    <property type="entry name" value="HD/PDEase_dom"/>
</dbReference>
<proteinExistence type="predicted"/>
<gene>
    <name evidence="2" type="ORF">DQX05_13195</name>
</gene>
<dbReference type="CDD" id="cd00077">
    <property type="entry name" value="HDc"/>
    <property type="match status" value="1"/>
</dbReference>
<dbReference type="PROSITE" id="PS51831">
    <property type="entry name" value="HD"/>
    <property type="match status" value="1"/>
</dbReference>
<sequence length="217" mass="24126">MDACQELIARAEVYVREQVESDSSGHDWWHIHRVRRLAVRIAKEEGADAGVCELAALLHDVADAKFNPTKEAGCAKVKEWLVANGADAAAVSHVMDIVANLSYSGGHHSPMKTLEGQVVQDADRLDAMGAIGIARAFAYAGWAGHRMHEPEEPPASFRSEEEYRSHTGTAINHFDEKLLRLKDLMNTDGGKALAKERHRVMVDYLEQFHKEWEAEDG</sequence>
<dbReference type="SUPFAM" id="SSF109604">
    <property type="entry name" value="HD-domain/PDEase-like"/>
    <property type="match status" value="1"/>
</dbReference>
<dbReference type="Proteomes" id="UP000266177">
    <property type="component" value="Unassembled WGS sequence"/>
</dbReference>
<dbReference type="Pfam" id="PF01966">
    <property type="entry name" value="HD"/>
    <property type="match status" value="1"/>
</dbReference>
<dbReference type="AlphaFoldDB" id="A0A3A3H382"/>
<dbReference type="Gene3D" id="1.10.472.50">
    <property type="entry name" value="HD-domain/PDEase-like"/>
    <property type="match status" value="1"/>
</dbReference>
<comment type="caution">
    <text evidence="2">The sequence shown here is derived from an EMBL/GenBank/DDBJ whole genome shotgun (WGS) entry which is preliminary data.</text>
</comment>
<dbReference type="RefSeq" id="WP_119794085.1">
    <property type="nucleotide sequence ID" value="NZ_QYZD01000010.1"/>
</dbReference>
<protein>
    <submittedName>
        <fullName evidence="2">HD domain-containing protein</fullName>
    </submittedName>
</protein>
<evidence type="ECO:0000313" key="2">
    <source>
        <dbReference type="EMBL" id="RJG23596.1"/>
    </source>
</evidence>
<feature type="domain" description="HD" evidence="1">
    <location>
        <begin position="27"/>
        <end position="128"/>
    </location>
</feature>
<dbReference type="OrthoDB" id="9797344at2"/>
<evidence type="ECO:0000259" key="1">
    <source>
        <dbReference type="PROSITE" id="PS51831"/>
    </source>
</evidence>
<evidence type="ECO:0000313" key="3">
    <source>
        <dbReference type="Proteomes" id="UP000266177"/>
    </source>
</evidence>
<dbReference type="InterPro" id="IPR006674">
    <property type="entry name" value="HD_domain"/>
</dbReference>
<organism evidence="2 3">
    <name type="scientific">Paenibacillus thiaminolyticus</name>
    <name type="common">Bacillus thiaminolyticus</name>
    <dbReference type="NCBI Taxonomy" id="49283"/>
    <lineage>
        <taxon>Bacteria</taxon>
        <taxon>Bacillati</taxon>
        <taxon>Bacillota</taxon>
        <taxon>Bacilli</taxon>
        <taxon>Bacillales</taxon>
        <taxon>Paenibacillaceae</taxon>
        <taxon>Paenibacillus</taxon>
    </lineage>
</organism>
<dbReference type="Gene3D" id="1.20.58.1910">
    <property type="match status" value="1"/>
</dbReference>
<dbReference type="PANTHER" id="PTHR33594">
    <property type="entry name" value="SUPERFAMILY HYDROLASE, PUTATIVE (AFU_ORTHOLOGUE AFUA_1G03035)-RELATED"/>
    <property type="match status" value="1"/>
</dbReference>
<name>A0A3A3H382_PANTH</name>